<accession>A0ACC0PGM4</accession>
<dbReference type="Proteomes" id="UP001062846">
    <property type="component" value="Chromosome 3"/>
</dbReference>
<comment type="caution">
    <text evidence="1">The sequence shown here is derived from an EMBL/GenBank/DDBJ whole genome shotgun (WGS) entry which is preliminary data.</text>
</comment>
<sequence length="214" mass="24130">MDMKFAKTNSLLWDLCINNFQRPNNRGNSMLLLERKSLKRNPQGSDLVGEHSDHVGDEDEGCSEIDEACDLEVNGKSDCLIKFTCFLHAVPSVITLDGKRATDVVFNHSASDTVCSETMCSAASPTLYRSPMPTQQMEAREHQQQLQMQQQLQLIQQCNVQYQQQRQDPNHPALGGPINGMNSEGMIGQPSATVLATEMYEERMVPMRWIQRNL</sequence>
<evidence type="ECO:0000313" key="1">
    <source>
        <dbReference type="EMBL" id="KAI8564182.1"/>
    </source>
</evidence>
<protein>
    <submittedName>
        <fullName evidence="1">Uncharacterized protein</fullName>
    </submittedName>
</protein>
<reference evidence="1" key="1">
    <citation type="submission" date="2022-02" db="EMBL/GenBank/DDBJ databases">
        <title>Plant Genome Project.</title>
        <authorList>
            <person name="Zhang R.-G."/>
        </authorList>
    </citation>
    <scope>NUCLEOTIDE SEQUENCE</scope>
    <source>
        <strain evidence="1">AT1</strain>
    </source>
</reference>
<proteinExistence type="predicted"/>
<keyword evidence="2" id="KW-1185">Reference proteome</keyword>
<evidence type="ECO:0000313" key="2">
    <source>
        <dbReference type="Proteomes" id="UP001062846"/>
    </source>
</evidence>
<name>A0ACC0PGM4_RHOML</name>
<organism evidence="1 2">
    <name type="scientific">Rhododendron molle</name>
    <name type="common">Chinese azalea</name>
    <name type="synonym">Azalea mollis</name>
    <dbReference type="NCBI Taxonomy" id="49168"/>
    <lineage>
        <taxon>Eukaryota</taxon>
        <taxon>Viridiplantae</taxon>
        <taxon>Streptophyta</taxon>
        <taxon>Embryophyta</taxon>
        <taxon>Tracheophyta</taxon>
        <taxon>Spermatophyta</taxon>
        <taxon>Magnoliopsida</taxon>
        <taxon>eudicotyledons</taxon>
        <taxon>Gunneridae</taxon>
        <taxon>Pentapetalae</taxon>
        <taxon>asterids</taxon>
        <taxon>Ericales</taxon>
        <taxon>Ericaceae</taxon>
        <taxon>Ericoideae</taxon>
        <taxon>Rhodoreae</taxon>
        <taxon>Rhododendron</taxon>
    </lineage>
</organism>
<gene>
    <name evidence="1" type="ORF">RHMOL_Rhmol03G0162300</name>
</gene>
<dbReference type="EMBL" id="CM046390">
    <property type="protein sequence ID" value="KAI8564182.1"/>
    <property type="molecule type" value="Genomic_DNA"/>
</dbReference>